<reference evidence="1 2" key="1">
    <citation type="submission" date="2018-08" db="EMBL/GenBank/DDBJ databases">
        <title>A genome reference for cultivated species of the human gut microbiota.</title>
        <authorList>
            <person name="Zou Y."/>
            <person name="Xue W."/>
            <person name="Luo G."/>
        </authorList>
    </citation>
    <scope>NUCLEOTIDE SEQUENCE [LARGE SCALE GENOMIC DNA]</scope>
    <source>
        <strain evidence="1 2">OF03-11</strain>
    </source>
</reference>
<organism evidence="1 2">
    <name type="scientific">Odoribacter splanchnicus</name>
    <dbReference type="NCBI Taxonomy" id="28118"/>
    <lineage>
        <taxon>Bacteria</taxon>
        <taxon>Pseudomonadati</taxon>
        <taxon>Bacteroidota</taxon>
        <taxon>Bacteroidia</taxon>
        <taxon>Bacteroidales</taxon>
        <taxon>Odoribacteraceae</taxon>
        <taxon>Odoribacter</taxon>
    </lineage>
</organism>
<dbReference type="Proteomes" id="UP000284434">
    <property type="component" value="Unassembled WGS sequence"/>
</dbReference>
<accession>A0A413IEE3</accession>
<evidence type="ECO:0000313" key="2">
    <source>
        <dbReference type="Proteomes" id="UP000284434"/>
    </source>
</evidence>
<evidence type="ECO:0000313" key="1">
    <source>
        <dbReference type="EMBL" id="RGY08255.1"/>
    </source>
</evidence>
<sequence>MPEDQAGKLFSAGISFMCSNAFSAAYYCFELIPHKDFGLLYNKALCCFMVNWYDECHRLLCEAEHLLPGNAGVTADRLPEAFLRYRHDDEPPYCPMPQDTPIQLAYVQILRLKAEAAFRLGLHTEVKAISNRLGRKYKHIESLIKNHDKDEDK</sequence>
<proteinExistence type="predicted"/>
<protein>
    <submittedName>
        <fullName evidence="1">Uncharacterized protein</fullName>
    </submittedName>
</protein>
<gene>
    <name evidence="1" type="ORF">DXA53_06125</name>
</gene>
<name>A0A413IEE3_9BACT</name>
<dbReference type="AlphaFoldDB" id="A0A413IEE3"/>
<comment type="caution">
    <text evidence="1">The sequence shown here is derived from an EMBL/GenBank/DDBJ whole genome shotgun (WGS) entry which is preliminary data.</text>
</comment>
<dbReference type="EMBL" id="QSCO01000006">
    <property type="protein sequence ID" value="RGY08255.1"/>
    <property type="molecule type" value="Genomic_DNA"/>
</dbReference>